<dbReference type="CDD" id="cd09272">
    <property type="entry name" value="RNase_HI_RT_Ty1"/>
    <property type="match status" value="1"/>
</dbReference>
<name>A0A1Q9DRV8_SYMMI</name>
<dbReference type="InterPro" id="IPR043502">
    <property type="entry name" value="DNA/RNA_pol_sf"/>
</dbReference>
<feature type="domain" description="Reverse transcriptase Ty1/copia-type" evidence="3">
    <location>
        <begin position="528"/>
        <end position="782"/>
    </location>
</feature>
<dbReference type="PANTHER" id="PTHR11439">
    <property type="entry name" value="GAG-POL-RELATED RETROTRANSPOSON"/>
    <property type="match status" value="1"/>
</dbReference>
<protein>
    <submittedName>
        <fullName evidence="4">Retrovirus-related Pol polyprotein from transposon TNT 1-94</fullName>
    </submittedName>
</protein>
<dbReference type="SUPFAM" id="SSF56672">
    <property type="entry name" value="DNA/RNA polymerases"/>
    <property type="match status" value="1"/>
</dbReference>
<evidence type="ECO:0000256" key="1">
    <source>
        <dbReference type="SAM" id="MobiDB-lite"/>
    </source>
</evidence>
<dbReference type="PANTHER" id="PTHR11439:SF467">
    <property type="entry name" value="INTEGRASE CATALYTIC DOMAIN-CONTAINING PROTEIN"/>
    <property type="match status" value="1"/>
</dbReference>
<feature type="compositionally biased region" description="Low complexity" evidence="1">
    <location>
        <begin position="1032"/>
        <end position="1044"/>
    </location>
</feature>
<dbReference type="OrthoDB" id="444716at2759"/>
<dbReference type="GO" id="GO:0003676">
    <property type="term" value="F:nucleic acid binding"/>
    <property type="evidence" value="ECO:0007669"/>
    <property type="project" value="InterPro"/>
</dbReference>
<reference evidence="4 5" key="1">
    <citation type="submission" date="2016-02" db="EMBL/GenBank/DDBJ databases">
        <title>Genome analysis of coral dinoflagellate symbionts highlights evolutionary adaptations to a symbiotic lifestyle.</title>
        <authorList>
            <person name="Aranda M."/>
            <person name="Li Y."/>
            <person name="Liew Y.J."/>
            <person name="Baumgarten S."/>
            <person name="Simakov O."/>
            <person name="Wilson M."/>
            <person name="Piel J."/>
            <person name="Ashoor H."/>
            <person name="Bougouffa S."/>
            <person name="Bajic V.B."/>
            <person name="Ryu T."/>
            <person name="Ravasi T."/>
            <person name="Bayer T."/>
            <person name="Micklem G."/>
            <person name="Kim H."/>
            <person name="Bhak J."/>
            <person name="Lajeunesse T.C."/>
            <person name="Voolstra C.R."/>
        </authorList>
    </citation>
    <scope>NUCLEOTIDE SEQUENCE [LARGE SCALE GENOMIC DNA]</scope>
    <source>
        <strain evidence="4 5">CCMP2467</strain>
    </source>
</reference>
<dbReference type="Proteomes" id="UP000186817">
    <property type="component" value="Unassembled WGS sequence"/>
</dbReference>
<sequence length="1201" mass="133542">MAGVLGWSTMGEVDKDKYEEQDDGLNVDQAEAEKESIRPIEAVEEEQGEEEANKKLDPEEDLDLAPPELVNLIFSTGLRDDKSATVLEAIQDVVLYCQSLNIPVLRFHSDRGMEYQVVIRKRQLEGPIADVVEADEPAGPSHRVRGKASGSGDVVTVSKAVIFEDELYKQRAEKILDSWSQEEAEVLVKEVGSLLPPAESVYGMFRHGGRTGITRATAERPWFAQLLIRLLRDRASDAEFASIYLSVNSEREVHIDRNNAMGTLNYVLPIVMPRRGGEIWQELRNGDTVSGRISELTSPDGKVRYGCAFPLQEGCVFHLNPHRRHAVLPYKGDRVVVVGYTPGVLQNVTRTDREFLWTLGFPMPLVDEDGGGGIRISMLSVGKDLEADLCAFPFSQEEPIAKESTVEDTQGPTSFCEVQHEEWADWEMRLLLDQDQKETVLVESDVMKPLGIYKTEVSYTENIEQLLEALDGPLSIVHTVSPKDAADHFEKWVPSLEKEIASLAHAVQKAHVDDVEVKRDVETGKGQMIPMKVVFTVKPPDVTQDGASATSFFKRKSRIVICGNLATHQPGDVYTNTAPAEVVRAAIALARFFRWNLGMIDVVAAFLQTPLKELSGAPLVYGIPPKILIKAGLCRPGELWKLTHAVYGLQESPNLWGTYRDQRLAGITFMLGDKTITLVQGKVEPSWWSVMQDGTMLVGILVVYVDDLLICGEADVIKGVTAAIRSLWKTSDLQLVSEGTIRFLGIEISEYKEGLALSQSSFFEELVRLHNIPASRRDLIPVAKDQATFLIEEEEKIFTVAELRTAQQCAGELLWVSQRTRPDISYVASLVGSLATRAPRRAIQIAEKAIAYLQRTMGYSLIYQTDGSGLVAYCDASFAPEGGRSHSGWIVLLHDCVIAWRSGRQATVTLSTAEAELMAMSEAVLALQSTDSMMKDMFPEGKQLQLYSDSTSALAIANGSGSWRTRHLRLRSAWVAELISNQAMTVHHCVGEVQPADLLTKALASQRIKSLCSLLNLKDTDEENFAGEESRQQTSSNSRSSTASAPNQIPKVLIALLVLSQAVLGESHEWEREDAFMVTSSLSVDYGMITWALLWSAVIVFLLAWELVKWLLWLLYDRATPGSKSRRLKRLRKLREATADAIQREIQSRSGSSAEQRARDSQVRHRQLAKGQILQELHNMRQVLRILLMKGCSFSGNLLEE</sequence>
<comment type="caution">
    <text evidence="4">The sequence shown here is derived from an EMBL/GenBank/DDBJ whole genome shotgun (WGS) entry which is preliminary data.</text>
</comment>
<dbReference type="Pfam" id="PF07727">
    <property type="entry name" value="RVT_2"/>
    <property type="match status" value="1"/>
</dbReference>
<dbReference type="EMBL" id="LSRX01000416">
    <property type="protein sequence ID" value="OLP97902.1"/>
    <property type="molecule type" value="Genomic_DNA"/>
</dbReference>
<dbReference type="AlphaFoldDB" id="A0A1Q9DRV8"/>
<gene>
    <name evidence="4" type="ORF">AK812_SmicGene19690</name>
</gene>
<proteinExistence type="predicted"/>
<dbReference type="InterPro" id="IPR013103">
    <property type="entry name" value="RVT_2"/>
</dbReference>
<dbReference type="InterPro" id="IPR036397">
    <property type="entry name" value="RNaseH_sf"/>
</dbReference>
<evidence type="ECO:0000313" key="5">
    <source>
        <dbReference type="Proteomes" id="UP000186817"/>
    </source>
</evidence>
<accession>A0A1Q9DRV8</accession>
<keyword evidence="2" id="KW-0812">Transmembrane</keyword>
<keyword evidence="5" id="KW-1185">Reference proteome</keyword>
<organism evidence="4 5">
    <name type="scientific">Symbiodinium microadriaticum</name>
    <name type="common">Dinoflagellate</name>
    <name type="synonym">Zooxanthella microadriatica</name>
    <dbReference type="NCBI Taxonomy" id="2951"/>
    <lineage>
        <taxon>Eukaryota</taxon>
        <taxon>Sar</taxon>
        <taxon>Alveolata</taxon>
        <taxon>Dinophyceae</taxon>
        <taxon>Suessiales</taxon>
        <taxon>Symbiodiniaceae</taxon>
        <taxon>Symbiodinium</taxon>
    </lineage>
</organism>
<dbReference type="Gene3D" id="3.30.420.10">
    <property type="entry name" value="Ribonuclease H-like superfamily/Ribonuclease H"/>
    <property type="match status" value="1"/>
</dbReference>
<evidence type="ECO:0000256" key="2">
    <source>
        <dbReference type="SAM" id="Phobius"/>
    </source>
</evidence>
<evidence type="ECO:0000313" key="4">
    <source>
        <dbReference type="EMBL" id="OLP97902.1"/>
    </source>
</evidence>
<feature type="region of interest" description="Disordered" evidence="1">
    <location>
        <begin position="1"/>
        <end position="60"/>
    </location>
</feature>
<keyword evidence="2" id="KW-1133">Transmembrane helix</keyword>
<feature type="transmembrane region" description="Helical" evidence="2">
    <location>
        <begin position="1088"/>
        <end position="1116"/>
    </location>
</feature>
<feature type="region of interest" description="Disordered" evidence="1">
    <location>
        <begin position="1025"/>
        <end position="1044"/>
    </location>
</feature>
<evidence type="ECO:0000259" key="3">
    <source>
        <dbReference type="Pfam" id="PF07727"/>
    </source>
</evidence>
<keyword evidence="2" id="KW-0472">Membrane</keyword>